<dbReference type="eggNOG" id="COG2026">
    <property type="taxonomic scope" value="Bacteria"/>
</dbReference>
<dbReference type="Proteomes" id="UP000016662">
    <property type="component" value="Unassembled WGS sequence"/>
</dbReference>
<gene>
    <name evidence="1" type="ORF">RUMCAL_01149</name>
</gene>
<proteinExistence type="predicted"/>
<evidence type="ECO:0000313" key="2">
    <source>
        <dbReference type="Proteomes" id="UP000016662"/>
    </source>
</evidence>
<reference evidence="1 2" key="1">
    <citation type="submission" date="2013-07" db="EMBL/GenBank/DDBJ databases">
        <authorList>
            <person name="Weinstock G."/>
            <person name="Sodergren E."/>
            <person name="Wylie T."/>
            <person name="Fulton L."/>
            <person name="Fulton R."/>
            <person name="Fronick C."/>
            <person name="O'Laughlin M."/>
            <person name="Godfrey J."/>
            <person name="Miner T."/>
            <person name="Herter B."/>
            <person name="Appelbaum E."/>
            <person name="Cordes M."/>
            <person name="Lek S."/>
            <person name="Wollam A."/>
            <person name="Pepin K.H."/>
            <person name="Palsikar V.B."/>
            <person name="Mitreva M."/>
            <person name="Wilson R.K."/>
        </authorList>
    </citation>
    <scope>NUCLEOTIDE SEQUENCE [LARGE SCALE GENOMIC DNA]</scope>
    <source>
        <strain evidence="1 2">ATCC 27760</strain>
    </source>
</reference>
<dbReference type="HOGENOM" id="CLU_155761_0_2_9"/>
<protein>
    <submittedName>
        <fullName evidence="1">Toxin-antitoxin system, toxin component, RelE family</fullName>
    </submittedName>
</protein>
<dbReference type="AlphaFoldDB" id="U2KW18"/>
<dbReference type="PATRIC" id="fig|411473.3.peg.948"/>
<dbReference type="Gene3D" id="3.30.2310.20">
    <property type="entry name" value="RelE-like"/>
    <property type="match status" value="1"/>
</dbReference>
<accession>U2KW18</accession>
<dbReference type="RefSeq" id="WP_021682611.1">
    <property type="nucleotide sequence ID" value="NZ_KI260429.1"/>
</dbReference>
<dbReference type="OrthoDB" id="362883at2"/>
<keyword evidence="2" id="KW-1185">Reference proteome</keyword>
<evidence type="ECO:0000313" key="1">
    <source>
        <dbReference type="EMBL" id="ERJ96482.1"/>
    </source>
</evidence>
<comment type="caution">
    <text evidence="1">The sequence shown here is derived from an EMBL/GenBank/DDBJ whole genome shotgun (WGS) entry which is preliminary data.</text>
</comment>
<sequence>MNWEVEYLPEAESDLKSLDGSQRILVLKAIKKVKQNPLPVYEGGYGKPLGNKNGNDLTGFLKVKLKSAGLRVVYKVVKQNDKMLIIVIGARADEEVYGIAQKRIQENDL</sequence>
<dbReference type="STRING" id="411473.RUMCAL_01149"/>
<dbReference type="SUPFAM" id="SSF143011">
    <property type="entry name" value="RelE-like"/>
    <property type="match status" value="1"/>
</dbReference>
<organism evidence="1 2">
    <name type="scientific">Ruminococcus callidus ATCC 27760</name>
    <dbReference type="NCBI Taxonomy" id="411473"/>
    <lineage>
        <taxon>Bacteria</taxon>
        <taxon>Bacillati</taxon>
        <taxon>Bacillota</taxon>
        <taxon>Clostridia</taxon>
        <taxon>Eubacteriales</taxon>
        <taxon>Oscillospiraceae</taxon>
        <taxon>Ruminococcus</taxon>
    </lineage>
</organism>
<name>U2KW18_9FIRM</name>
<dbReference type="InterPro" id="IPR035093">
    <property type="entry name" value="RelE/ParE_toxin_dom_sf"/>
</dbReference>
<dbReference type="EMBL" id="AWVF01000136">
    <property type="protein sequence ID" value="ERJ96482.1"/>
    <property type="molecule type" value="Genomic_DNA"/>
</dbReference>